<evidence type="ECO:0000256" key="6">
    <source>
        <dbReference type="PROSITE-ProRule" id="PRU00239"/>
    </source>
</evidence>
<dbReference type="InterPro" id="IPR000169">
    <property type="entry name" value="Pept_cys_AS"/>
</dbReference>
<feature type="active site" evidence="5 6">
    <location>
        <position position="197"/>
    </location>
</feature>
<dbReference type="SMART" id="SM00230">
    <property type="entry name" value="CysPc"/>
    <property type="match status" value="1"/>
</dbReference>
<dbReference type="CDD" id="cd00044">
    <property type="entry name" value="CysPc"/>
    <property type="match status" value="1"/>
</dbReference>
<feature type="compositionally biased region" description="Basic residues" evidence="7">
    <location>
        <begin position="839"/>
        <end position="848"/>
    </location>
</feature>
<feature type="region of interest" description="Disordered" evidence="7">
    <location>
        <begin position="1"/>
        <end position="47"/>
    </location>
</feature>
<dbReference type="OrthoDB" id="424753at2759"/>
<gene>
    <name evidence="9" type="ORF">CB0940_10777</name>
    <name evidence="10" type="ORF">RHO25_012168</name>
</gene>
<dbReference type="GO" id="GO:0004198">
    <property type="term" value="F:calcium-dependent cysteine-type endopeptidase activity"/>
    <property type="evidence" value="ECO:0007669"/>
    <property type="project" value="InterPro"/>
</dbReference>
<evidence type="ECO:0000256" key="2">
    <source>
        <dbReference type="ARBA" id="ARBA00022670"/>
    </source>
</evidence>
<evidence type="ECO:0000256" key="4">
    <source>
        <dbReference type="ARBA" id="ARBA00022807"/>
    </source>
</evidence>
<keyword evidence="3 6" id="KW-0378">Hydrolase</keyword>
<protein>
    <submittedName>
        <fullName evidence="9">Calpain-type cysteine protease DEK1</fullName>
    </submittedName>
</protein>
<dbReference type="Proteomes" id="UP001302367">
    <property type="component" value="Chromosome 8"/>
</dbReference>
<feature type="compositionally biased region" description="Basic and acidic residues" evidence="7">
    <location>
        <begin position="660"/>
        <end position="670"/>
    </location>
</feature>
<proteinExistence type="inferred from homology"/>
<feature type="region of interest" description="Disordered" evidence="7">
    <location>
        <begin position="604"/>
        <end position="645"/>
    </location>
</feature>
<feature type="compositionally biased region" description="Polar residues" evidence="7">
    <location>
        <begin position="820"/>
        <end position="832"/>
    </location>
</feature>
<reference evidence="10 12" key="2">
    <citation type="submission" date="2023-09" db="EMBL/GenBank/DDBJ databases">
        <title>Complete-Gapless Cercospora beticola genome.</title>
        <authorList>
            <person name="Wyatt N.A."/>
            <person name="Spanner R.E."/>
            <person name="Bolton M.D."/>
        </authorList>
    </citation>
    <scope>NUCLEOTIDE SEQUENCE [LARGE SCALE GENOMIC DNA]</scope>
    <source>
        <strain evidence="10">Cb09-40</strain>
    </source>
</reference>
<feature type="domain" description="Calpain catalytic" evidence="8">
    <location>
        <begin position="168"/>
        <end position="458"/>
    </location>
</feature>
<name>A0A2G5HSY2_CERBT</name>
<keyword evidence="4 6" id="KW-0788">Thiol protease</keyword>
<evidence type="ECO:0000256" key="5">
    <source>
        <dbReference type="PIRSR" id="PIRSR622684-1"/>
    </source>
</evidence>
<dbReference type="Gene3D" id="3.90.70.10">
    <property type="entry name" value="Cysteine proteinases"/>
    <property type="match status" value="1"/>
</dbReference>
<evidence type="ECO:0000256" key="3">
    <source>
        <dbReference type="ARBA" id="ARBA00022801"/>
    </source>
</evidence>
<organism evidence="9 11">
    <name type="scientific">Cercospora beticola</name>
    <name type="common">Sugarbeet leaf spot fungus</name>
    <dbReference type="NCBI Taxonomy" id="122368"/>
    <lineage>
        <taxon>Eukaryota</taxon>
        <taxon>Fungi</taxon>
        <taxon>Dikarya</taxon>
        <taxon>Ascomycota</taxon>
        <taxon>Pezizomycotina</taxon>
        <taxon>Dothideomycetes</taxon>
        <taxon>Dothideomycetidae</taxon>
        <taxon>Mycosphaerellales</taxon>
        <taxon>Mycosphaerellaceae</taxon>
        <taxon>Cercospora</taxon>
    </lineage>
</organism>
<feature type="compositionally biased region" description="Pro residues" evidence="7">
    <location>
        <begin position="34"/>
        <end position="47"/>
    </location>
</feature>
<dbReference type="PANTHER" id="PTHR10183:SF379">
    <property type="entry name" value="CALPAIN-5"/>
    <property type="match status" value="1"/>
</dbReference>
<evidence type="ECO:0000259" key="8">
    <source>
        <dbReference type="PROSITE" id="PS50203"/>
    </source>
</evidence>
<evidence type="ECO:0000313" key="12">
    <source>
        <dbReference type="Proteomes" id="UP001302367"/>
    </source>
</evidence>
<feature type="compositionally biased region" description="Basic and acidic residues" evidence="7">
    <location>
        <begin position="761"/>
        <end position="777"/>
    </location>
</feature>
<dbReference type="InterPro" id="IPR038765">
    <property type="entry name" value="Papain-like_cys_pep_sf"/>
</dbReference>
<evidence type="ECO:0000256" key="7">
    <source>
        <dbReference type="SAM" id="MobiDB-lite"/>
    </source>
</evidence>
<feature type="compositionally biased region" description="Basic and acidic residues" evidence="7">
    <location>
        <begin position="609"/>
        <end position="629"/>
    </location>
</feature>
<feature type="compositionally biased region" description="Acidic residues" evidence="7">
    <location>
        <begin position="788"/>
        <end position="815"/>
    </location>
</feature>
<evidence type="ECO:0000256" key="1">
    <source>
        <dbReference type="ARBA" id="ARBA00007623"/>
    </source>
</evidence>
<dbReference type="PANTHER" id="PTHR10183">
    <property type="entry name" value="CALPAIN"/>
    <property type="match status" value="1"/>
</dbReference>
<feature type="region of interest" description="Disordered" evidence="7">
    <location>
        <begin position="658"/>
        <end position="853"/>
    </location>
</feature>
<dbReference type="InterPro" id="IPR001300">
    <property type="entry name" value="Peptidase_C2_calpain_cat"/>
</dbReference>
<feature type="compositionally biased region" description="Basic and acidic residues" evidence="7">
    <location>
        <begin position="681"/>
        <end position="691"/>
    </location>
</feature>
<evidence type="ECO:0000313" key="11">
    <source>
        <dbReference type="Proteomes" id="UP000230605"/>
    </source>
</evidence>
<keyword evidence="2 6" id="KW-0645">Protease</keyword>
<sequence>MKSGFVRVPGATAEPDPPEPVPAIPIKIISGDTLPPPPLGDLDLPLPPPKQRIDDFYKAWDRFLAIEPKRAKKISRAAQKVEDEKEAIKNGETADEGLKTQENAAKSWEQAATECRAKVAAIVDECQRLNQKYRDAIFDLEANQYCLQSLAGAYPKAVDNIDPPPWIKRIEDIFDEPQFYIDDATATDVHQGNSGDCWFLAALMAVSAKKELIERLCVARDEKVGVYGFVFYRDGEWIYEVIDDKLFIRVGDDDDLEVVRDWDRDAKEGLRIKYDDEKLKEALQKGGLALYFSHCKSNETWLPLIEKAYAKAHGDYFAIEGGFASEGIEDLTGGVAVILNPEDIMDKDRFWKEQLSRVNEKYLFGGGSKPTETKGFIGGHAYAVLDKYEDLDSDLKLLKLRNPWGETEWDGDWSDGSKLWTAAMMTKLSHTFGDDGVFWISYKDFLKHFPSINRVRLFDNTWTVSQQWTCVNVPWTVDYLDTKFQITVSEAGPVVVVLAQPDDRYYYGLRGRMLYSLHFRIYKADEERWIVRSMHNSGAETLFTRSVSAEIDNLEPGTYDVVFKVTATRSATGMTAEEAIMKYAVNRKEKLLNVGRRFDYAQSKGNLKAMEKQNRQRRRDQQREKDLSLLKKNRRLNQQDRERLKKRKARLTEALNAQMKEFHAKRSEKMKARRDRRKARKESVAALRKESVSNAETSEGKAEQLTPPEQSQSVPEVPKEPETANNTEKGAETVQQPEQEAPVAQQDDAKGDPADIANKLAELEIRTDRKPSRDHRNSVSPFGPTVEESSESEWDSPIEPPDDLVDDDFDWDSEIDGPILSSTGSEMESFNQRNSSPASRRRISRSKKGIFDDDPWNAPCVLGLRVYSKCKDVKVVVVKGENSS</sequence>
<evidence type="ECO:0000313" key="10">
    <source>
        <dbReference type="EMBL" id="WPB07507.1"/>
    </source>
</evidence>
<dbReference type="AlphaFoldDB" id="A0A2G5HSY2"/>
<reference evidence="9 11" key="1">
    <citation type="submission" date="2015-10" db="EMBL/GenBank/DDBJ databases">
        <title>The cercosporin biosynthetic gene cluster was horizontally transferred to several fungal lineages and shown to be expanded in Cercospora beticola based on microsynteny with recipient genomes.</title>
        <authorList>
            <person name="De Jonge R."/>
            <person name="Ebert M.K."/>
            <person name="Suttle J.C."/>
            <person name="Jurick Ii W.M."/>
            <person name="Secor G.A."/>
            <person name="Thomma B.P."/>
            <person name="Van De Peer Y."/>
            <person name="Bolton M.D."/>
        </authorList>
    </citation>
    <scope>NUCLEOTIDE SEQUENCE [LARGE SCALE GENOMIC DNA]</scope>
    <source>
        <strain evidence="9 11">09-40</strain>
    </source>
</reference>
<dbReference type="PROSITE" id="PS00139">
    <property type="entry name" value="THIOL_PROTEASE_CYS"/>
    <property type="match status" value="1"/>
</dbReference>
<accession>A0A2G5HSY2</accession>
<dbReference type="PRINTS" id="PR00704">
    <property type="entry name" value="CALPAIN"/>
</dbReference>
<dbReference type="EMBL" id="LKMD01000103">
    <property type="protein sequence ID" value="PIA95647.1"/>
    <property type="molecule type" value="Genomic_DNA"/>
</dbReference>
<dbReference type="InterPro" id="IPR022684">
    <property type="entry name" value="Calpain_cysteine_protease"/>
</dbReference>
<comment type="similarity">
    <text evidence="1">Belongs to the peptidase C2 family.</text>
</comment>
<dbReference type="PROSITE" id="PS50203">
    <property type="entry name" value="CALPAIN_CAT"/>
    <property type="match status" value="1"/>
</dbReference>
<dbReference type="EMBL" id="CP134191">
    <property type="protein sequence ID" value="WPB07507.1"/>
    <property type="molecule type" value="Genomic_DNA"/>
</dbReference>
<dbReference type="Pfam" id="PF00648">
    <property type="entry name" value="Peptidase_C2"/>
    <property type="match status" value="2"/>
</dbReference>
<evidence type="ECO:0000313" key="9">
    <source>
        <dbReference type="EMBL" id="PIA95647.1"/>
    </source>
</evidence>
<dbReference type="SUPFAM" id="SSF54001">
    <property type="entry name" value="Cysteine proteinases"/>
    <property type="match status" value="1"/>
</dbReference>
<keyword evidence="12" id="KW-1185">Reference proteome</keyword>
<feature type="compositionally biased region" description="Basic residues" evidence="7">
    <location>
        <begin position="671"/>
        <end position="680"/>
    </location>
</feature>
<feature type="active site" evidence="5 6">
    <location>
        <position position="402"/>
    </location>
</feature>
<feature type="compositionally biased region" description="Low complexity" evidence="7">
    <location>
        <begin position="734"/>
        <end position="746"/>
    </location>
</feature>
<dbReference type="GO" id="GO:0006508">
    <property type="term" value="P:proteolysis"/>
    <property type="evidence" value="ECO:0007669"/>
    <property type="project" value="UniProtKB-KW"/>
</dbReference>
<dbReference type="Proteomes" id="UP000230605">
    <property type="component" value="Chromosome 8"/>
</dbReference>
<feature type="active site" evidence="5 6">
    <location>
        <position position="380"/>
    </location>
</feature>